<organism evidence="1 2">
    <name type="scientific">Protopolystoma xenopodis</name>
    <dbReference type="NCBI Taxonomy" id="117903"/>
    <lineage>
        <taxon>Eukaryota</taxon>
        <taxon>Metazoa</taxon>
        <taxon>Spiralia</taxon>
        <taxon>Lophotrochozoa</taxon>
        <taxon>Platyhelminthes</taxon>
        <taxon>Monogenea</taxon>
        <taxon>Polyopisthocotylea</taxon>
        <taxon>Polystomatidea</taxon>
        <taxon>Polystomatidae</taxon>
        <taxon>Protopolystoma</taxon>
    </lineage>
</organism>
<dbReference type="Proteomes" id="UP000784294">
    <property type="component" value="Unassembled WGS sequence"/>
</dbReference>
<dbReference type="EMBL" id="CAAALY010016792">
    <property type="protein sequence ID" value="VEL13109.1"/>
    <property type="molecule type" value="Genomic_DNA"/>
</dbReference>
<protein>
    <submittedName>
        <fullName evidence="1">Uncharacterized protein</fullName>
    </submittedName>
</protein>
<reference evidence="1" key="1">
    <citation type="submission" date="2018-11" db="EMBL/GenBank/DDBJ databases">
        <authorList>
            <consortium name="Pathogen Informatics"/>
        </authorList>
    </citation>
    <scope>NUCLEOTIDE SEQUENCE</scope>
</reference>
<gene>
    <name evidence="1" type="ORF">PXEA_LOCUS6549</name>
</gene>
<sequence>DELLGSRSSQHCWRPHCLTYRGWELRQPVHLEVPSDVGPVNSVPISTGTVSNSVFNRLHSTDLPDELSAGLRDPEAFNEADEPTDGAYDAKGAFSLIIHSNEQLSAVLDRSSFLALASLQVYNQSDKPKVSGISSTSSSRLMPFAFMLGPSPVISIGQVQSCSKSSVKSGLRSLSGSVSGICTGTTRTAELAASRRPSASKRAELEYKLLEPVYNRKPVGELGIPQSV</sequence>
<dbReference type="AlphaFoldDB" id="A0A3S4ZJG3"/>
<accession>A0A3S4ZJG3</accession>
<feature type="non-terminal residue" evidence="1">
    <location>
        <position position="228"/>
    </location>
</feature>
<name>A0A3S4ZJG3_9PLAT</name>
<evidence type="ECO:0000313" key="1">
    <source>
        <dbReference type="EMBL" id="VEL13109.1"/>
    </source>
</evidence>
<proteinExistence type="predicted"/>
<comment type="caution">
    <text evidence="1">The sequence shown here is derived from an EMBL/GenBank/DDBJ whole genome shotgun (WGS) entry which is preliminary data.</text>
</comment>
<evidence type="ECO:0000313" key="2">
    <source>
        <dbReference type="Proteomes" id="UP000784294"/>
    </source>
</evidence>
<keyword evidence="2" id="KW-1185">Reference proteome</keyword>